<proteinExistence type="predicted"/>
<evidence type="ECO:0000313" key="1">
    <source>
        <dbReference type="EMBL" id="QBO64011.1"/>
    </source>
</evidence>
<dbReference type="Proteomes" id="UP000294673">
    <property type="component" value="Segment"/>
</dbReference>
<gene>
    <name evidence="1" type="ORF">Goslar_00219</name>
</gene>
<dbReference type="EMBL" id="MK327938">
    <property type="protein sequence ID" value="QBO64011.1"/>
    <property type="molecule type" value="Genomic_DNA"/>
</dbReference>
<name>A0A482GE03_BPGOS</name>
<reference evidence="1 2" key="1">
    <citation type="submission" date="2018-12" db="EMBL/GenBank/DDBJ databases">
        <title>Still something new to discover - new insights into E. coli phage diversity and taxonomy.</title>
        <authorList>
            <person name="Korf I.H.E."/>
            <person name="Adriaennsens E."/>
            <person name="Dreiseikelmann B."/>
            <person name="Kropinski A."/>
            <person name="Nimtz M."/>
            <person name="Meier-Kolthoff J.P."/>
            <person name="Rohde M."/>
            <person name="van Raaij M."/>
            <person name="Wittmann J."/>
        </authorList>
    </citation>
    <scope>NUCLEOTIDE SEQUENCE [LARGE SCALE GENOMIC DNA]</scope>
</reference>
<protein>
    <submittedName>
        <fullName evidence="1">Uncharacterized protein</fullName>
    </submittedName>
</protein>
<accession>A0A482GE03</accession>
<evidence type="ECO:0000313" key="2">
    <source>
        <dbReference type="Proteomes" id="UP000294673"/>
    </source>
</evidence>
<keyword evidence="2" id="KW-1185">Reference proteome</keyword>
<organism evidence="1 2">
    <name type="scientific">Escherichia phage vB_EcoM_Goslar</name>
    <dbReference type="NCBI Taxonomy" id="2502409"/>
    <lineage>
        <taxon>Viruses</taxon>
        <taxon>Duplodnaviria</taxon>
        <taxon>Heunggongvirae</taxon>
        <taxon>Uroviricota</taxon>
        <taxon>Caudoviricetes</taxon>
        <taxon>Chimalliviridae</taxon>
        <taxon>Goslarvirus</taxon>
        <taxon>Goslarvirus goslar</taxon>
    </lineage>
</organism>
<sequence>MSVFLIGAAKPNNNELLGIAEELDEHGMIVYSIDKALERLERWRNLVTDTLDRRSMVYGYMLEQYDVADRASTTRSGALFTTTIGSYQFGGLELLEALYKLSEGIHHDDLDDLREYVNERLPFVIPDAQLMLLTQREEEHLYKLACTTMRHIRRYRNPEFIESQEYPDVIFIREATNKQ</sequence>
<organismHost>
    <name type="scientific">Escherichia coli</name>
    <dbReference type="NCBI Taxonomy" id="562"/>
</organismHost>